<comment type="caution">
    <text evidence="2">The sequence shown here is derived from an EMBL/GenBank/DDBJ whole genome shotgun (WGS) entry which is preliminary data.</text>
</comment>
<dbReference type="EMBL" id="MTSD02000003">
    <property type="protein sequence ID" value="OOV87196.1"/>
    <property type="molecule type" value="Genomic_DNA"/>
</dbReference>
<keyword evidence="1" id="KW-0472">Membrane</keyword>
<evidence type="ECO:0000256" key="1">
    <source>
        <dbReference type="SAM" id="Phobius"/>
    </source>
</evidence>
<keyword evidence="3" id="KW-1185">Reference proteome</keyword>
<gene>
    <name evidence="2" type="ORF">BTA35_0209375</name>
</gene>
<keyword evidence="1" id="KW-0812">Transmembrane</keyword>
<protein>
    <submittedName>
        <fullName evidence="2">Uncharacterized protein</fullName>
    </submittedName>
</protein>
<dbReference type="STRING" id="966.BTA35_0209375"/>
<sequence length="79" mass="8991">MSSLLSINKAYLEAVLVNIFVFFFLLAPLQGKTDGMGCIVVQRYLTRGREGLYLCCQSLVNWFDQFDSVEDLSETCAWL</sequence>
<dbReference type="Proteomes" id="UP000190064">
    <property type="component" value="Unassembled WGS sequence"/>
</dbReference>
<name>A0A1T1HBM6_OCELI</name>
<proteinExistence type="predicted"/>
<accession>A0A1T1HBM6</accession>
<dbReference type="AlphaFoldDB" id="A0A1T1HBM6"/>
<evidence type="ECO:0000313" key="3">
    <source>
        <dbReference type="Proteomes" id="UP000190064"/>
    </source>
</evidence>
<evidence type="ECO:0000313" key="2">
    <source>
        <dbReference type="EMBL" id="OOV87196.1"/>
    </source>
</evidence>
<reference evidence="2" key="1">
    <citation type="submission" date="2017-02" db="EMBL/GenBank/DDBJ databases">
        <title>Draft Genome Sequence of the Salt Water Bacterium Oceanospirillum linum ATCC 11336.</title>
        <authorList>
            <person name="Trachtenberg A.M."/>
            <person name="Carney J.G."/>
            <person name="Linnane J.D."/>
            <person name="Rheaume B.A."/>
            <person name="Pitts N.L."/>
            <person name="Mykles D.L."/>
            <person name="Maclea K.S."/>
        </authorList>
    </citation>
    <scope>NUCLEOTIDE SEQUENCE [LARGE SCALE GENOMIC DNA]</scope>
    <source>
        <strain evidence="2">ATCC 11336</strain>
    </source>
</reference>
<keyword evidence="1" id="KW-1133">Transmembrane helix</keyword>
<feature type="transmembrane region" description="Helical" evidence="1">
    <location>
        <begin position="12"/>
        <end position="29"/>
    </location>
</feature>
<organism evidence="2 3">
    <name type="scientific">Oceanospirillum linum</name>
    <dbReference type="NCBI Taxonomy" id="966"/>
    <lineage>
        <taxon>Bacteria</taxon>
        <taxon>Pseudomonadati</taxon>
        <taxon>Pseudomonadota</taxon>
        <taxon>Gammaproteobacteria</taxon>
        <taxon>Oceanospirillales</taxon>
        <taxon>Oceanospirillaceae</taxon>
        <taxon>Oceanospirillum</taxon>
    </lineage>
</organism>